<sequence>MGRLRRLPSLSWVVSMAMRTSLILSSSLDRSWVTLVGVDMGWGVWKESGRKTIAREPGLVRRAAFLYGSPRLRVGSSRPLRSLNPLYLPLRMNFLAHLLLSGSPATTPDYADIVVGNFAAEAVRGRAGLLAYPEPVQRGIRLHRFIDSFTDAHPVVRRTTARLRAAGLGKWAGVVADMGYDHLLARDFAHHHPAEPLPQFARRQYALLHARRHEIPERLRPLLHHMRLGDWLTGYAHPTGLAQALQGLSRRVPAGAVMATGAAAFLAELPAYEADFAEFWPELRAEVAGRIMSSGWDG</sequence>
<dbReference type="Proteomes" id="UP000284250">
    <property type="component" value="Unassembled WGS sequence"/>
</dbReference>
<dbReference type="InterPro" id="IPR007431">
    <property type="entry name" value="ACP_PD"/>
</dbReference>
<reference evidence="4 5" key="1">
    <citation type="submission" date="2018-09" db="EMBL/GenBank/DDBJ databases">
        <authorList>
            <person name="Zeman M."/>
            <person name="Pardy F."/>
        </authorList>
    </citation>
    <scope>NUCLEOTIDE SEQUENCE [LARGE SCALE GENOMIC DNA]</scope>
    <source>
        <strain evidence="4 5">CCM 8852</strain>
    </source>
</reference>
<name>A0A418QTU7_9BACT</name>
<dbReference type="PANTHER" id="PTHR38764">
    <property type="entry name" value="ACYL CARRIER PROTEIN PHOSPHODIESTERASE"/>
    <property type="match status" value="1"/>
</dbReference>
<keyword evidence="5" id="KW-1185">Reference proteome</keyword>
<keyword evidence="3" id="KW-0443">Lipid metabolism</keyword>
<organism evidence="4 5">
    <name type="scientific">Hymenobacter rubripertinctus</name>
    <dbReference type="NCBI Taxonomy" id="2029981"/>
    <lineage>
        <taxon>Bacteria</taxon>
        <taxon>Pseudomonadati</taxon>
        <taxon>Bacteroidota</taxon>
        <taxon>Cytophagia</taxon>
        <taxon>Cytophagales</taxon>
        <taxon>Hymenobacteraceae</taxon>
        <taxon>Hymenobacter</taxon>
    </lineage>
</organism>
<comment type="caution">
    <text evidence="4">The sequence shown here is derived from an EMBL/GenBank/DDBJ whole genome shotgun (WGS) entry which is preliminary data.</text>
</comment>
<evidence type="ECO:0000256" key="3">
    <source>
        <dbReference type="ARBA" id="ARBA00023098"/>
    </source>
</evidence>
<gene>
    <name evidence="4" type="ORF">D0T11_14150</name>
</gene>
<evidence type="ECO:0000256" key="2">
    <source>
        <dbReference type="ARBA" id="ARBA00022801"/>
    </source>
</evidence>
<dbReference type="PANTHER" id="PTHR38764:SF1">
    <property type="entry name" value="ACYL CARRIER PROTEIN PHOSPHODIESTERASE"/>
    <property type="match status" value="1"/>
</dbReference>
<protein>
    <submittedName>
        <fullName evidence="4">DUF479 domain-containing protein</fullName>
    </submittedName>
</protein>
<dbReference type="GO" id="GO:0006633">
    <property type="term" value="P:fatty acid biosynthetic process"/>
    <property type="evidence" value="ECO:0007669"/>
    <property type="project" value="InterPro"/>
</dbReference>
<keyword evidence="2" id="KW-0378">Hydrolase</keyword>
<evidence type="ECO:0000313" key="5">
    <source>
        <dbReference type="Proteomes" id="UP000284250"/>
    </source>
</evidence>
<proteinExistence type="predicted"/>
<dbReference type="AlphaFoldDB" id="A0A418QTU7"/>
<dbReference type="EMBL" id="QYCN01000021">
    <property type="protein sequence ID" value="RIY08656.1"/>
    <property type="molecule type" value="Genomic_DNA"/>
</dbReference>
<reference evidence="4 5" key="2">
    <citation type="submission" date="2019-01" db="EMBL/GenBank/DDBJ databases">
        <title>Hymenobacter humicola sp. nov., isolated from soils in Antarctica.</title>
        <authorList>
            <person name="Sedlacek I."/>
            <person name="Holochova P."/>
            <person name="Kralova S."/>
            <person name="Pantucek R."/>
            <person name="Stankova E."/>
            <person name="Vrbovska V."/>
            <person name="Kristofova L."/>
            <person name="Svec P."/>
            <person name="Busse H.-J."/>
        </authorList>
    </citation>
    <scope>NUCLEOTIDE SEQUENCE [LARGE SCALE GENOMIC DNA]</scope>
    <source>
        <strain evidence="4 5">CCM 8852</strain>
    </source>
</reference>
<dbReference type="GO" id="GO:0008770">
    <property type="term" value="F:[acyl-carrier-protein] phosphodiesterase activity"/>
    <property type="evidence" value="ECO:0007669"/>
    <property type="project" value="InterPro"/>
</dbReference>
<dbReference type="Pfam" id="PF04336">
    <property type="entry name" value="ACP_PD"/>
    <property type="match status" value="1"/>
</dbReference>
<evidence type="ECO:0000256" key="1">
    <source>
        <dbReference type="ARBA" id="ARBA00022516"/>
    </source>
</evidence>
<dbReference type="OrthoDB" id="8442777at2"/>
<evidence type="ECO:0000313" key="4">
    <source>
        <dbReference type="EMBL" id="RIY08656.1"/>
    </source>
</evidence>
<accession>A0A418QTU7</accession>
<keyword evidence="1" id="KW-0444">Lipid biosynthesis</keyword>